<organism evidence="1 2">
    <name type="scientific">Lactococcus lactis</name>
    <dbReference type="NCBI Taxonomy" id="1358"/>
    <lineage>
        <taxon>Bacteria</taxon>
        <taxon>Bacillati</taxon>
        <taxon>Bacillota</taxon>
        <taxon>Bacilli</taxon>
        <taxon>Lactobacillales</taxon>
        <taxon>Streptococcaceae</taxon>
        <taxon>Lactococcus</taxon>
    </lineage>
</organism>
<dbReference type="AlphaFoldDB" id="A0AAP4DUY5"/>
<name>A0AAP4DUY5_9LACT</name>
<reference evidence="1" key="1">
    <citation type="submission" date="2022-10" db="EMBL/GenBank/DDBJ databases">
        <authorList>
            <person name="Turner M.S."/>
            <person name="Huang W."/>
        </authorList>
    </citation>
    <scope>NUCLEOTIDE SEQUENCE</scope>
    <source>
        <strain evidence="1">54</strain>
    </source>
</reference>
<dbReference type="Proteomes" id="UP001152598">
    <property type="component" value="Unassembled WGS sequence"/>
</dbReference>
<evidence type="ECO:0000313" key="1">
    <source>
        <dbReference type="EMBL" id="MDG4977206.1"/>
    </source>
</evidence>
<evidence type="ECO:0000313" key="2">
    <source>
        <dbReference type="Proteomes" id="UP001152598"/>
    </source>
</evidence>
<comment type="caution">
    <text evidence="1">The sequence shown here is derived from an EMBL/GenBank/DDBJ whole genome shotgun (WGS) entry which is preliminary data.</text>
</comment>
<dbReference type="EMBL" id="JAOWLV010000006">
    <property type="protein sequence ID" value="MDG4977206.1"/>
    <property type="molecule type" value="Genomic_DNA"/>
</dbReference>
<reference evidence="1" key="2">
    <citation type="journal article" date="2023" name="Food Microbiol.">
        <title>Evaluation of the fermentation potential of lactic acid bacteria isolated from herbs, fruits and vegetables as starter cultures in nut-based milk alternatives.</title>
        <authorList>
            <person name="Huang W."/>
            <person name="Dong A."/>
            <person name="Pham H.T."/>
            <person name="Zhou C."/>
            <person name="Huo Z."/>
            <person name="Watjen A.P."/>
            <person name="Prakash S."/>
            <person name="Bang-Berthelsen C.H."/>
            <person name="Turner M.S."/>
        </authorList>
    </citation>
    <scope>NUCLEOTIDE SEQUENCE</scope>
    <source>
        <strain evidence="1">54</strain>
    </source>
</reference>
<sequence>MKAYKLSVKDDPDQGEVIVFAQTSREAKKNWTHYLDADTFIDELVHRAPEFDGMENATELELITKQWQEVWRWLDYPSVPDVETSTVEDFQAWCKKEFAVPVEDRE</sequence>
<protein>
    <submittedName>
        <fullName evidence="1">Uncharacterized protein</fullName>
    </submittedName>
</protein>
<proteinExistence type="predicted"/>
<accession>A0AAP4DUY5</accession>
<dbReference type="RefSeq" id="WP_278201087.1">
    <property type="nucleotide sequence ID" value="NZ_JAOWLT010000006.1"/>
</dbReference>
<gene>
    <name evidence="1" type="ORF">OGZ50_10720</name>
</gene>